<reference evidence="1" key="2">
    <citation type="submission" date="2023-06" db="EMBL/GenBank/DDBJ databases">
        <authorList>
            <consortium name="Lawrence Berkeley National Laboratory"/>
            <person name="Haridas S."/>
            <person name="Hensen N."/>
            <person name="Bonometti L."/>
            <person name="Westerberg I."/>
            <person name="Brannstrom I.O."/>
            <person name="Guillou S."/>
            <person name="Cros-Aarteil S."/>
            <person name="Calhoun S."/>
            <person name="Kuo A."/>
            <person name="Mondo S."/>
            <person name="Pangilinan J."/>
            <person name="Riley R."/>
            <person name="Labutti K."/>
            <person name="Andreopoulos B."/>
            <person name="Lipzen A."/>
            <person name="Chen C."/>
            <person name="Yanf M."/>
            <person name="Daum C."/>
            <person name="Ng V."/>
            <person name="Clum A."/>
            <person name="Steindorff A."/>
            <person name="Ohm R."/>
            <person name="Martin F."/>
            <person name="Silar P."/>
            <person name="Natvig D."/>
            <person name="Lalanne C."/>
            <person name="Gautier V."/>
            <person name="Ament-Velasquez S.L."/>
            <person name="Kruys A."/>
            <person name="Hutchinson M.I."/>
            <person name="Powell A.J."/>
            <person name="Barry K."/>
            <person name="Miller A.N."/>
            <person name="Grigoriev I.V."/>
            <person name="Debuchy R."/>
            <person name="Gladieux P."/>
            <person name="Thoren M.H."/>
            <person name="Johannesson H."/>
        </authorList>
    </citation>
    <scope>NUCLEOTIDE SEQUENCE</scope>
    <source>
        <strain evidence="1">CBS 168.71</strain>
    </source>
</reference>
<reference evidence="1" key="1">
    <citation type="journal article" date="2023" name="Mol. Phylogenet. Evol.">
        <title>Genome-scale phylogeny and comparative genomics of the fungal order Sordariales.</title>
        <authorList>
            <person name="Hensen N."/>
            <person name="Bonometti L."/>
            <person name="Westerberg I."/>
            <person name="Brannstrom I.O."/>
            <person name="Guillou S."/>
            <person name="Cros-Aarteil S."/>
            <person name="Calhoun S."/>
            <person name="Haridas S."/>
            <person name="Kuo A."/>
            <person name="Mondo S."/>
            <person name="Pangilinan J."/>
            <person name="Riley R."/>
            <person name="LaButti K."/>
            <person name="Andreopoulos B."/>
            <person name="Lipzen A."/>
            <person name="Chen C."/>
            <person name="Yan M."/>
            <person name="Daum C."/>
            <person name="Ng V."/>
            <person name="Clum A."/>
            <person name="Steindorff A."/>
            <person name="Ohm R.A."/>
            <person name="Martin F."/>
            <person name="Silar P."/>
            <person name="Natvig D.O."/>
            <person name="Lalanne C."/>
            <person name="Gautier V."/>
            <person name="Ament-Velasquez S.L."/>
            <person name="Kruys A."/>
            <person name="Hutchinson M.I."/>
            <person name="Powell A.J."/>
            <person name="Barry K."/>
            <person name="Miller A.N."/>
            <person name="Grigoriev I.V."/>
            <person name="Debuchy R."/>
            <person name="Gladieux P."/>
            <person name="Hiltunen Thoren M."/>
            <person name="Johannesson H."/>
        </authorList>
    </citation>
    <scope>NUCLEOTIDE SEQUENCE</scope>
    <source>
        <strain evidence="1">CBS 168.71</strain>
    </source>
</reference>
<gene>
    <name evidence="1" type="ORF">B0H64DRAFT_212734</name>
</gene>
<evidence type="ECO:0000313" key="2">
    <source>
        <dbReference type="Proteomes" id="UP001278766"/>
    </source>
</evidence>
<comment type="caution">
    <text evidence="1">The sequence shown here is derived from an EMBL/GenBank/DDBJ whole genome shotgun (WGS) entry which is preliminary data.</text>
</comment>
<organism evidence="1 2">
    <name type="scientific">Chaetomium fimeti</name>
    <dbReference type="NCBI Taxonomy" id="1854472"/>
    <lineage>
        <taxon>Eukaryota</taxon>
        <taxon>Fungi</taxon>
        <taxon>Dikarya</taxon>
        <taxon>Ascomycota</taxon>
        <taxon>Pezizomycotina</taxon>
        <taxon>Sordariomycetes</taxon>
        <taxon>Sordariomycetidae</taxon>
        <taxon>Sordariales</taxon>
        <taxon>Chaetomiaceae</taxon>
        <taxon>Chaetomium</taxon>
    </lineage>
</organism>
<accession>A0AAE0HBK0</accession>
<dbReference type="GeneID" id="87836408"/>
<name>A0AAE0HBK0_9PEZI</name>
<sequence>MVRVAEDYAYRSLGTSCLMIVIKNLFVKTMTSACIAFSARNSTRRRIDGRAVDGAVWANISGDSTEPAVPGLHAAVHPSEFKSPFGLWNARPGLRIDFTRLNLMRILSPCRKPPTWLFLVSGDLLGSSTLWLLKGMSREGQRPDLRRRDMSDAATNSQEAVVNRQVHVEQPLHPSHSSPGHLDWANCEMSSSLPPTRRHDDRVGAKAMGTCRQRAASAGNNPVIPPADARLFRGIPCRFFPGL</sequence>
<protein>
    <submittedName>
        <fullName evidence="1">Uncharacterized protein</fullName>
    </submittedName>
</protein>
<dbReference type="RefSeq" id="XP_062656940.1">
    <property type="nucleotide sequence ID" value="XM_062799460.1"/>
</dbReference>
<dbReference type="EMBL" id="JAUEPN010000006">
    <property type="protein sequence ID" value="KAK3293426.1"/>
    <property type="molecule type" value="Genomic_DNA"/>
</dbReference>
<evidence type="ECO:0000313" key="1">
    <source>
        <dbReference type="EMBL" id="KAK3293426.1"/>
    </source>
</evidence>
<dbReference type="Proteomes" id="UP001278766">
    <property type="component" value="Unassembled WGS sequence"/>
</dbReference>
<proteinExistence type="predicted"/>
<dbReference type="AlphaFoldDB" id="A0AAE0HBK0"/>
<keyword evidence="2" id="KW-1185">Reference proteome</keyword>